<reference evidence="2 3" key="1">
    <citation type="submission" date="2020-07" db="EMBL/GenBank/DDBJ databases">
        <title>Sequencing the genomes of 1000 actinobacteria strains.</title>
        <authorList>
            <person name="Klenk H.-P."/>
        </authorList>
    </citation>
    <scope>NUCLEOTIDE SEQUENCE [LARGE SCALE GENOMIC DNA]</scope>
    <source>
        <strain evidence="2 3">DSM 40398</strain>
    </source>
</reference>
<evidence type="ECO:0000256" key="1">
    <source>
        <dbReference type="SAM" id="MobiDB-lite"/>
    </source>
</evidence>
<keyword evidence="3" id="KW-1185">Reference proteome</keyword>
<proteinExistence type="predicted"/>
<organism evidence="2 3">
    <name type="scientific">Actinomadura luteofluorescens</name>
    <dbReference type="NCBI Taxonomy" id="46163"/>
    <lineage>
        <taxon>Bacteria</taxon>
        <taxon>Bacillati</taxon>
        <taxon>Actinomycetota</taxon>
        <taxon>Actinomycetes</taxon>
        <taxon>Streptosporangiales</taxon>
        <taxon>Thermomonosporaceae</taxon>
        <taxon>Actinomadura</taxon>
    </lineage>
</organism>
<name>A0A7Y9JHZ7_9ACTN</name>
<evidence type="ECO:0000313" key="2">
    <source>
        <dbReference type="EMBL" id="NYD47904.1"/>
    </source>
</evidence>
<dbReference type="AlphaFoldDB" id="A0A7Y9JHZ7"/>
<comment type="caution">
    <text evidence="2">The sequence shown here is derived from an EMBL/GenBank/DDBJ whole genome shotgun (WGS) entry which is preliminary data.</text>
</comment>
<protein>
    <submittedName>
        <fullName evidence="2">Uncharacterized protein</fullName>
    </submittedName>
</protein>
<accession>A0A7Y9JHZ7</accession>
<dbReference type="Proteomes" id="UP000529783">
    <property type="component" value="Unassembled WGS sequence"/>
</dbReference>
<evidence type="ECO:0000313" key="3">
    <source>
        <dbReference type="Proteomes" id="UP000529783"/>
    </source>
</evidence>
<dbReference type="EMBL" id="JACCBA010000001">
    <property type="protein sequence ID" value="NYD47904.1"/>
    <property type="molecule type" value="Genomic_DNA"/>
</dbReference>
<sequence>MLGDDTGSHGARPPAETKRSLVIMKRQADTM</sequence>
<feature type="region of interest" description="Disordered" evidence="1">
    <location>
        <begin position="1"/>
        <end position="31"/>
    </location>
</feature>
<gene>
    <name evidence="2" type="ORF">BJY14_003887</name>
</gene>